<accession>A0A0R3X5D7</accession>
<sequence>MLSPRRHLSVFRVGNSGDGISKATSLREQLDSCDNISSFTAVKRERRSGGVIATAVAAAAAAAAAVALCRLSSRLGDTVSAPNHKSPTNDRIRPPDLGLIAFQVVTGHEGFIELSLSLLSLEDGVQV</sequence>
<evidence type="ECO:0000313" key="3">
    <source>
        <dbReference type="Proteomes" id="UP000274429"/>
    </source>
</evidence>
<protein>
    <submittedName>
        <fullName evidence="2 4">Uncharacterized protein</fullName>
    </submittedName>
</protein>
<evidence type="ECO:0000256" key="1">
    <source>
        <dbReference type="SAM" id="Phobius"/>
    </source>
</evidence>
<proteinExistence type="predicted"/>
<dbReference type="Proteomes" id="UP000274429">
    <property type="component" value="Unassembled WGS sequence"/>
</dbReference>
<feature type="transmembrane region" description="Helical" evidence="1">
    <location>
        <begin position="49"/>
        <end position="68"/>
    </location>
</feature>
<dbReference type="WBParaSite" id="TTAC_0000867601-mRNA-1">
    <property type="protein sequence ID" value="TTAC_0000867601-mRNA-1"/>
    <property type="gene ID" value="TTAC_0000867601"/>
</dbReference>
<evidence type="ECO:0000313" key="2">
    <source>
        <dbReference type="EMBL" id="VDM33285.1"/>
    </source>
</evidence>
<keyword evidence="1" id="KW-1133">Transmembrane helix</keyword>
<keyword evidence="1" id="KW-0472">Membrane</keyword>
<reference evidence="4" key="1">
    <citation type="submission" date="2017-02" db="UniProtKB">
        <authorList>
            <consortium name="WormBaseParasite"/>
        </authorList>
    </citation>
    <scope>IDENTIFICATION</scope>
</reference>
<reference evidence="2 3" key="2">
    <citation type="submission" date="2018-11" db="EMBL/GenBank/DDBJ databases">
        <authorList>
            <consortium name="Pathogen Informatics"/>
        </authorList>
    </citation>
    <scope>NUCLEOTIDE SEQUENCE [LARGE SCALE GENOMIC DNA]</scope>
</reference>
<organism evidence="4">
    <name type="scientific">Hydatigena taeniaeformis</name>
    <name type="common">Feline tapeworm</name>
    <name type="synonym">Taenia taeniaeformis</name>
    <dbReference type="NCBI Taxonomy" id="6205"/>
    <lineage>
        <taxon>Eukaryota</taxon>
        <taxon>Metazoa</taxon>
        <taxon>Spiralia</taxon>
        <taxon>Lophotrochozoa</taxon>
        <taxon>Platyhelminthes</taxon>
        <taxon>Cestoda</taxon>
        <taxon>Eucestoda</taxon>
        <taxon>Cyclophyllidea</taxon>
        <taxon>Taeniidae</taxon>
        <taxon>Hydatigera</taxon>
    </lineage>
</organism>
<evidence type="ECO:0000313" key="4">
    <source>
        <dbReference type="WBParaSite" id="TTAC_0000867601-mRNA-1"/>
    </source>
</evidence>
<dbReference type="AlphaFoldDB" id="A0A0R3X5D7"/>
<gene>
    <name evidence="2" type="ORF">TTAC_LOCUS8661</name>
</gene>
<keyword evidence="3" id="KW-1185">Reference proteome</keyword>
<dbReference type="EMBL" id="UYWX01020558">
    <property type="protein sequence ID" value="VDM33285.1"/>
    <property type="molecule type" value="Genomic_DNA"/>
</dbReference>
<name>A0A0R3X5D7_HYDTA</name>
<keyword evidence="1" id="KW-0812">Transmembrane</keyword>